<reference evidence="2" key="1">
    <citation type="submission" date="2020-10" db="EMBL/GenBank/DDBJ databases">
        <title>Diversity and distribution of actinomycetes associated with coral in the coast of Hainan.</title>
        <authorList>
            <person name="Li F."/>
        </authorList>
    </citation>
    <scope>NUCLEOTIDE SEQUENCE</scope>
    <source>
        <strain evidence="2">HNM0983</strain>
    </source>
</reference>
<dbReference type="InterPro" id="IPR013211">
    <property type="entry name" value="LVIVD"/>
</dbReference>
<feature type="compositionally biased region" description="Basic and acidic residues" evidence="1">
    <location>
        <begin position="34"/>
        <end position="45"/>
    </location>
</feature>
<keyword evidence="3" id="KW-1185">Reference proteome</keyword>
<dbReference type="Pfam" id="PF08309">
    <property type="entry name" value="LVIVD"/>
    <property type="match status" value="1"/>
</dbReference>
<evidence type="ECO:0000313" key="2">
    <source>
        <dbReference type="EMBL" id="MBE9373229.1"/>
    </source>
</evidence>
<sequence length="464" mass="49534">MAASALVLAAPSAATPPHDGPEPAPERPVSATQAEREVVSSDNVEHVANVPKQPPFDTVDAYGTDIAFQGDHAFVGNYDGFTVYDISDPAKPEITSQVVCPGGQGDVSISGNLLFVSTDYPRSDDSCTSEETDAADPGGWEGMKVFDVSDPAEPRYVSAIPTACGSHTHTLVPDRAGESVFLYVSSYGPAPEFPNCQPPHDQISIVEVPRDNPAEPVLVDAPVLFPDGGNPGSPEVSETTGCHDITAFPEKDLAAGACMGDGVLLDISDRAKPRVIEQVTDDENFAFWHSATFNNDGTKVVFTDELGGGSAATCNEATGPTRGANGIYDITSGGDGPQLDFQSYYKLPRHQADTENCVAHNGSLIPVAGSDIMVQAWYQGGISVWDFSDSQNPHEIGYLDRTPFDENALETAGSWSAYYYNGHIYSSGIQEGLDVIDIRDERTDPAKDVRFEEFNPQTQPVYGS</sequence>
<evidence type="ECO:0000256" key="1">
    <source>
        <dbReference type="SAM" id="MobiDB-lite"/>
    </source>
</evidence>
<name>A0A929B4V9_9PSEU</name>
<protein>
    <recommendedName>
        <fullName evidence="4">LVIVD repeat-containing protein</fullName>
    </recommendedName>
</protein>
<gene>
    <name evidence="2" type="ORF">IQ251_02085</name>
</gene>
<feature type="compositionally biased region" description="Low complexity" evidence="1">
    <location>
        <begin position="1"/>
        <end position="13"/>
    </location>
</feature>
<evidence type="ECO:0000313" key="3">
    <source>
        <dbReference type="Proteomes" id="UP000598360"/>
    </source>
</evidence>
<proteinExistence type="predicted"/>
<dbReference type="SUPFAM" id="SSF75011">
    <property type="entry name" value="3-carboxy-cis,cis-mucoante lactonizing enzyme"/>
    <property type="match status" value="1"/>
</dbReference>
<accession>A0A929B4V9</accession>
<dbReference type="Proteomes" id="UP000598360">
    <property type="component" value="Unassembled WGS sequence"/>
</dbReference>
<evidence type="ECO:0008006" key="4">
    <source>
        <dbReference type="Google" id="ProtNLM"/>
    </source>
</evidence>
<comment type="caution">
    <text evidence="2">The sequence shown here is derived from an EMBL/GenBank/DDBJ whole genome shotgun (WGS) entry which is preliminary data.</text>
</comment>
<dbReference type="AlphaFoldDB" id="A0A929B4V9"/>
<feature type="region of interest" description="Disordered" evidence="1">
    <location>
        <begin position="1"/>
        <end position="52"/>
    </location>
</feature>
<organism evidence="2 3">
    <name type="scientific">Saccharopolyspora montiporae</name>
    <dbReference type="NCBI Taxonomy" id="2781240"/>
    <lineage>
        <taxon>Bacteria</taxon>
        <taxon>Bacillati</taxon>
        <taxon>Actinomycetota</taxon>
        <taxon>Actinomycetes</taxon>
        <taxon>Pseudonocardiales</taxon>
        <taxon>Pseudonocardiaceae</taxon>
        <taxon>Saccharopolyspora</taxon>
    </lineage>
</organism>
<dbReference type="EMBL" id="JADEYC010000004">
    <property type="protein sequence ID" value="MBE9373229.1"/>
    <property type="molecule type" value="Genomic_DNA"/>
</dbReference>